<feature type="domain" description="Metallo-beta-lactamase" evidence="1">
    <location>
        <begin position="22"/>
        <end position="203"/>
    </location>
</feature>
<dbReference type="Proteomes" id="UP001278995">
    <property type="component" value="Unassembled WGS sequence"/>
</dbReference>
<evidence type="ECO:0000313" key="3">
    <source>
        <dbReference type="EMBL" id="MDY6551393.1"/>
    </source>
</evidence>
<dbReference type="AlphaFoldDB" id="A0A6L6GFY6"/>
<reference evidence="4 5" key="1">
    <citation type="submission" date="2019-11" db="EMBL/GenBank/DDBJ databases">
        <authorList>
            <person name="An D."/>
        </authorList>
    </citation>
    <scope>NUCLEOTIDE SEQUENCE [LARGE SCALE GENOMIC DNA]</scope>
    <source>
        <strain evidence="4 5">YIM 103518</strain>
    </source>
</reference>
<keyword evidence="4" id="KW-0378">Hydrolase</keyword>
<comment type="caution">
    <text evidence="4">The sequence shown here is derived from an EMBL/GenBank/DDBJ whole genome shotgun (WGS) entry which is preliminary data.</text>
</comment>
<reference evidence="2 6" key="2">
    <citation type="submission" date="2023-11" db="EMBL/GenBank/DDBJ databases">
        <title>The common occurrence of Acinetobacte faecalis in cattle feces and its emended description.</title>
        <authorList>
            <person name="Kyselkova M."/>
            <person name="Xanthopoulou K."/>
            <person name="Shestivska V."/>
            <person name="Spanelova P."/>
            <person name="Maixnerova M."/>
            <person name="Higgins P.G."/>
            <person name="Nemec A."/>
        </authorList>
    </citation>
    <scope>NUCLEOTIDE SEQUENCE [LARGE SCALE GENOMIC DNA]</scope>
    <source>
        <strain evidence="2 6">ANC 7483</strain>
    </source>
</reference>
<dbReference type="CDD" id="cd07739">
    <property type="entry name" value="metallo-hydrolase-like_MBL-fold"/>
    <property type="match status" value="1"/>
</dbReference>
<evidence type="ECO:0000313" key="7">
    <source>
        <dbReference type="Proteomes" id="UP001284094"/>
    </source>
</evidence>
<dbReference type="SUPFAM" id="SSF56281">
    <property type="entry name" value="Metallo-hydrolase/oxidoreductase"/>
    <property type="match status" value="1"/>
</dbReference>
<proteinExistence type="predicted"/>
<dbReference type="InterPro" id="IPR036866">
    <property type="entry name" value="RibonucZ/Hydroxyglut_hydro"/>
</dbReference>
<dbReference type="EMBL" id="JAXHPO010000070">
    <property type="protein sequence ID" value="MDY6551393.1"/>
    <property type="molecule type" value="Genomic_DNA"/>
</dbReference>
<dbReference type="GO" id="GO:0016787">
    <property type="term" value="F:hydrolase activity"/>
    <property type="evidence" value="ECO:0007669"/>
    <property type="project" value="UniProtKB-KW"/>
</dbReference>
<evidence type="ECO:0000313" key="6">
    <source>
        <dbReference type="Proteomes" id="UP001278995"/>
    </source>
</evidence>
<evidence type="ECO:0000259" key="1">
    <source>
        <dbReference type="SMART" id="SM00849"/>
    </source>
</evidence>
<keyword evidence="7" id="KW-1185">Reference proteome</keyword>
<dbReference type="Gene3D" id="3.60.15.10">
    <property type="entry name" value="Ribonuclease Z/Hydroxyacylglutathione hydrolase-like"/>
    <property type="match status" value="1"/>
</dbReference>
<dbReference type="SMART" id="SM00849">
    <property type="entry name" value="Lactamase_B"/>
    <property type="match status" value="1"/>
</dbReference>
<dbReference type="Proteomes" id="UP000473854">
    <property type="component" value="Unassembled WGS sequence"/>
</dbReference>
<dbReference type="PANTHER" id="PTHR42951">
    <property type="entry name" value="METALLO-BETA-LACTAMASE DOMAIN-CONTAINING"/>
    <property type="match status" value="1"/>
</dbReference>
<dbReference type="EMBL" id="JAXHPL010000053">
    <property type="protein sequence ID" value="MDY6487429.1"/>
    <property type="molecule type" value="Genomic_DNA"/>
</dbReference>
<evidence type="ECO:0000313" key="4">
    <source>
        <dbReference type="EMBL" id="MTD11377.1"/>
    </source>
</evidence>
<evidence type="ECO:0000313" key="5">
    <source>
        <dbReference type="Proteomes" id="UP000473854"/>
    </source>
</evidence>
<dbReference type="EMBL" id="WLYL01000022">
    <property type="protein sequence ID" value="MTD11377.1"/>
    <property type="molecule type" value="Genomic_DNA"/>
</dbReference>
<protein>
    <submittedName>
        <fullName evidence="4">MBL fold metallo-hydrolase</fullName>
    </submittedName>
</protein>
<sequence>MHTAMAQDLKIKNYVAAPEHFGVTSTLLEGDKDAILVNAQFSKSEALRIAADIIDSGKNLKTIFVSYGDPDFYFALDVFKTYFPNVQIVATPETVKHIQSTYQLKVDYWAPQMGANAPSKIIVPEAYTSKKLRLEDVNIEIKGKNELTYLWIPQQKAVVGGIPVTSGSHLWMADSATKQDRASVAATLNDIKKLNPEVVVPAHTSVNAPQNLAAVNFSLDYLAQYEKAVTASKNSAELIAQMKKKYPELAGDSSLELGAKVVKGEVKWP</sequence>
<dbReference type="InterPro" id="IPR001279">
    <property type="entry name" value="Metallo-B-lactamas"/>
</dbReference>
<accession>A0A6L6GFY6</accession>
<dbReference type="Proteomes" id="UP001284094">
    <property type="component" value="Unassembled WGS sequence"/>
</dbReference>
<dbReference type="PANTHER" id="PTHR42951:SF14">
    <property type="entry name" value="METALLO-BETA-LACTAMASE SUPERFAMILY PROTEIN"/>
    <property type="match status" value="1"/>
</dbReference>
<name>A0A6L6GFY6_9GAMM</name>
<reference evidence="3 7" key="4">
    <citation type="journal article" date="2024" name="Syst. Appl. Microbiol.">
        <title>Evidence for the occurrence of Acinetobacter faecalis in cattle feces and its emended description.</title>
        <authorList>
            <person name="Kyselkova M."/>
            <person name="Xanthopoulou K."/>
            <person name="Shestivska V."/>
            <person name="Spanelova P."/>
            <person name="Maixnerova M."/>
            <person name="Higgins P.G."/>
            <person name="Nemec A."/>
        </authorList>
    </citation>
    <scope>NUCLEOTIDE SEQUENCE [LARGE SCALE GENOMIC DNA]</scope>
    <source>
        <strain evidence="3 7">ANC 7225</strain>
    </source>
</reference>
<organism evidence="4 5">
    <name type="scientific">Acinetobacter faecalis</name>
    <dbReference type="NCBI Taxonomy" id="2665161"/>
    <lineage>
        <taxon>Bacteria</taxon>
        <taxon>Pseudomonadati</taxon>
        <taxon>Pseudomonadota</taxon>
        <taxon>Gammaproteobacteria</taxon>
        <taxon>Moraxellales</taxon>
        <taxon>Moraxellaceae</taxon>
        <taxon>Acinetobacter</taxon>
    </lineage>
</organism>
<gene>
    <name evidence="4" type="ORF">GIX10_08040</name>
    <name evidence="3" type="ORF">SKM48_11645</name>
    <name evidence="2" type="ORF">SKM51_09525</name>
</gene>
<reference evidence="3" key="3">
    <citation type="submission" date="2023-11" db="EMBL/GenBank/DDBJ databases">
        <authorList>
            <person name="Kyselkova M."/>
            <person name="Xanthopoulou K."/>
            <person name="Shestivska V."/>
            <person name="Spanelova P."/>
            <person name="Maixnerova M."/>
            <person name="Higgins P.G."/>
            <person name="Nemec A."/>
        </authorList>
    </citation>
    <scope>NUCLEOTIDE SEQUENCE</scope>
    <source>
        <strain evidence="3">ANC 7225</strain>
    </source>
</reference>
<evidence type="ECO:0000313" key="2">
    <source>
        <dbReference type="EMBL" id="MDY6487429.1"/>
    </source>
</evidence>
<dbReference type="InterPro" id="IPR050855">
    <property type="entry name" value="NDM-1-like"/>
</dbReference>